<dbReference type="CDD" id="cd06327">
    <property type="entry name" value="PBP1_SBP-like"/>
    <property type="match status" value="1"/>
</dbReference>
<dbReference type="InterPro" id="IPR028082">
    <property type="entry name" value="Peripla_BP_I"/>
</dbReference>
<evidence type="ECO:0000256" key="3">
    <source>
        <dbReference type="ARBA" id="ARBA00022970"/>
    </source>
</evidence>
<name>A0A4V3A9Q2_9PROT</name>
<dbReference type="PANTHER" id="PTHR30483">
    <property type="entry name" value="LEUCINE-SPECIFIC-BINDING PROTEIN"/>
    <property type="match status" value="1"/>
</dbReference>
<evidence type="ECO:0000313" key="6">
    <source>
        <dbReference type="Proteomes" id="UP000295096"/>
    </source>
</evidence>
<evidence type="ECO:0000256" key="1">
    <source>
        <dbReference type="ARBA" id="ARBA00010062"/>
    </source>
</evidence>
<reference evidence="5 6" key="1">
    <citation type="journal article" date="2016" name="J. Microbiol.">
        <title>Dankookia rubra gen. nov., sp. nov., an alphaproteobacterium isolated from sediment of a shallow stream.</title>
        <authorList>
            <person name="Kim W.H."/>
            <person name="Kim D.H."/>
            <person name="Kang K."/>
            <person name="Ahn T.Y."/>
        </authorList>
    </citation>
    <scope>NUCLEOTIDE SEQUENCE [LARGE SCALE GENOMIC DNA]</scope>
    <source>
        <strain evidence="5 6">JCM30602</strain>
    </source>
</reference>
<dbReference type="SUPFAM" id="SSF53822">
    <property type="entry name" value="Periplasmic binding protein-like I"/>
    <property type="match status" value="1"/>
</dbReference>
<dbReference type="PANTHER" id="PTHR30483:SF6">
    <property type="entry name" value="PERIPLASMIC BINDING PROTEIN OF ABC TRANSPORTER FOR NATURAL AMINO ACIDS"/>
    <property type="match status" value="1"/>
</dbReference>
<evidence type="ECO:0000259" key="4">
    <source>
        <dbReference type="Pfam" id="PF13458"/>
    </source>
</evidence>
<evidence type="ECO:0000256" key="2">
    <source>
        <dbReference type="ARBA" id="ARBA00022729"/>
    </source>
</evidence>
<dbReference type="AlphaFoldDB" id="A0A4V3A9Q2"/>
<dbReference type="Proteomes" id="UP000295096">
    <property type="component" value="Unassembled WGS sequence"/>
</dbReference>
<dbReference type="Gene3D" id="3.40.50.2300">
    <property type="match status" value="2"/>
</dbReference>
<accession>A0A4V3A9Q2</accession>
<keyword evidence="6" id="KW-1185">Reference proteome</keyword>
<dbReference type="OrthoDB" id="7237299at2"/>
<dbReference type="GO" id="GO:0006865">
    <property type="term" value="P:amino acid transport"/>
    <property type="evidence" value="ECO:0007669"/>
    <property type="project" value="UniProtKB-KW"/>
</dbReference>
<protein>
    <submittedName>
        <fullName evidence="5">ABC transporter substrate-binding protein</fullName>
    </submittedName>
</protein>
<dbReference type="InterPro" id="IPR051010">
    <property type="entry name" value="BCAA_transport"/>
</dbReference>
<dbReference type="InterPro" id="IPR028081">
    <property type="entry name" value="Leu-bd"/>
</dbReference>
<comment type="similarity">
    <text evidence="1">Belongs to the leucine-binding protein family.</text>
</comment>
<organism evidence="5 6">
    <name type="scientific">Dankookia rubra</name>
    <dbReference type="NCBI Taxonomy" id="1442381"/>
    <lineage>
        <taxon>Bacteria</taxon>
        <taxon>Pseudomonadati</taxon>
        <taxon>Pseudomonadota</taxon>
        <taxon>Alphaproteobacteria</taxon>
        <taxon>Acetobacterales</taxon>
        <taxon>Roseomonadaceae</taxon>
        <taxon>Dankookia</taxon>
    </lineage>
</organism>
<sequence length="422" mass="44537">MVRRRRPPGKKQEKAIVIHRILLAALLAGLAVLAAAAQPAPRREAIRIGILSDLSGSFADVAGPGSVVAAQLAVEDFGGRAAGLPVRILSGDHQNRADTGSALARRWFDTEGVDAVVDLPNSAIALAVGEVARSANRVALVTAAVASRLTGDACSPNLIHYALDTWSMSNVPSRALVQAGGETWFYVTADYAFGHDLEKQSMDAVTRAGGKVLGAVRHPLGTTDFSAVLLQAQASRAKVVALANSQADFINGMKQTAEFGVARRGQRVVGLAVYVSDIVSLGLEATQGASVVGNWYWDLNDGTRGFARRFGERMGGRMPTDLQANVYAAVTHFLRAADALGGAADGRAVVARMKAMPTQDAIFGGGMIRADGRRISPVYLFTVKAPADSSGRYDVYRVEREVPAEEAYRPLEQGGCPLSRGG</sequence>
<keyword evidence="2" id="KW-0732">Signal</keyword>
<comment type="caution">
    <text evidence="5">The sequence shown here is derived from an EMBL/GenBank/DDBJ whole genome shotgun (WGS) entry which is preliminary data.</text>
</comment>
<proteinExistence type="inferred from homology"/>
<dbReference type="EMBL" id="SMSJ01000044">
    <property type="protein sequence ID" value="TDH60145.1"/>
    <property type="molecule type" value="Genomic_DNA"/>
</dbReference>
<dbReference type="Pfam" id="PF13458">
    <property type="entry name" value="Peripla_BP_6"/>
    <property type="match status" value="1"/>
</dbReference>
<gene>
    <name evidence="5" type="ORF">E2C06_23720</name>
</gene>
<feature type="domain" description="Leucine-binding protein" evidence="4">
    <location>
        <begin position="46"/>
        <end position="384"/>
    </location>
</feature>
<evidence type="ECO:0000313" key="5">
    <source>
        <dbReference type="EMBL" id="TDH60145.1"/>
    </source>
</evidence>
<keyword evidence="3" id="KW-0029">Amino-acid transport</keyword>
<keyword evidence="3" id="KW-0813">Transport</keyword>